<dbReference type="CDD" id="cd21452">
    <property type="entry name" value="DLC-like_DYNLL1_DYNLL2"/>
    <property type="match status" value="1"/>
</dbReference>
<keyword evidence="14" id="KW-0539">Nucleus</keyword>
<evidence type="ECO:0000256" key="8">
    <source>
        <dbReference type="ARBA" id="ARBA00022927"/>
    </source>
</evidence>
<dbReference type="RefSeq" id="XP_007375034.1">
    <property type="nucleotide sequence ID" value="XM_007374972.1"/>
</dbReference>
<dbReference type="OMA" id="THEKGHF"/>
<comment type="similarity">
    <text evidence="3 15">Belongs to the dynein light chain family.</text>
</comment>
<evidence type="ECO:0000256" key="10">
    <source>
        <dbReference type="ARBA" id="ARBA00023017"/>
    </source>
</evidence>
<keyword evidence="10 15" id="KW-0243">Dynein</keyword>
<dbReference type="AlphaFoldDB" id="G3AMS5"/>
<evidence type="ECO:0000256" key="4">
    <source>
        <dbReference type="ARBA" id="ARBA00022448"/>
    </source>
</evidence>
<evidence type="ECO:0000256" key="3">
    <source>
        <dbReference type="ARBA" id="ARBA00010156"/>
    </source>
</evidence>
<comment type="subcellular location">
    <subcellularLocation>
        <location evidence="1 15">Cytoplasm</location>
        <location evidence="1 15">Cytoskeleton</location>
    </subcellularLocation>
    <subcellularLocation>
        <location evidence="2">Nucleus</location>
        <location evidence="2">Nuclear pore complex</location>
    </subcellularLocation>
</comment>
<name>G3AMS5_SPAPN</name>
<dbReference type="eggNOG" id="KOG3430">
    <property type="taxonomic scope" value="Eukaryota"/>
</dbReference>
<keyword evidence="9" id="KW-0811">Translocation</keyword>
<evidence type="ECO:0000313" key="17">
    <source>
        <dbReference type="Proteomes" id="UP000000709"/>
    </source>
</evidence>
<dbReference type="GO" id="GO:0051292">
    <property type="term" value="P:nuclear pore complex assembly"/>
    <property type="evidence" value="ECO:0007669"/>
    <property type="project" value="EnsemblFungi"/>
</dbReference>
<dbReference type="GO" id="GO:0051028">
    <property type="term" value="P:mRNA transport"/>
    <property type="evidence" value="ECO:0007669"/>
    <property type="project" value="UniProtKB-KW"/>
</dbReference>
<dbReference type="GO" id="GO:0015031">
    <property type="term" value="P:protein transport"/>
    <property type="evidence" value="ECO:0007669"/>
    <property type="project" value="UniProtKB-KW"/>
</dbReference>
<dbReference type="PANTHER" id="PTHR11886">
    <property type="entry name" value="DYNEIN LIGHT CHAIN"/>
    <property type="match status" value="1"/>
</dbReference>
<evidence type="ECO:0000256" key="15">
    <source>
        <dbReference type="RuleBase" id="RU365010"/>
    </source>
</evidence>
<dbReference type="Pfam" id="PF01221">
    <property type="entry name" value="Dynein_light"/>
    <property type="match status" value="1"/>
</dbReference>
<evidence type="ECO:0000256" key="5">
    <source>
        <dbReference type="ARBA" id="ARBA00022490"/>
    </source>
</evidence>
<dbReference type="PANTHER" id="PTHR11886:SF35">
    <property type="entry name" value="DYNEIN LIGHT CHAIN"/>
    <property type="match status" value="1"/>
</dbReference>
<evidence type="ECO:0000256" key="1">
    <source>
        <dbReference type="ARBA" id="ARBA00004245"/>
    </source>
</evidence>
<keyword evidence="6 15" id="KW-0493">Microtubule</keyword>
<keyword evidence="11" id="KW-0906">Nuclear pore complex</keyword>
<evidence type="ECO:0000256" key="6">
    <source>
        <dbReference type="ARBA" id="ARBA00022701"/>
    </source>
</evidence>
<evidence type="ECO:0000256" key="11">
    <source>
        <dbReference type="ARBA" id="ARBA00023132"/>
    </source>
</evidence>
<dbReference type="GO" id="GO:0005881">
    <property type="term" value="C:cytoplasmic microtubule"/>
    <property type="evidence" value="ECO:0007669"/>
    <property type="project" value="EnsemblFungi"/>
</dbReference>
<comment type="function">
    <text evidence="15">Acts as one of several non-catalytic accessory components of the cytoplasmic dynein complex that are thought to be involved in linking dynein to cargos and to adapter proteins that regulate dynein function. Cytoplasmic dynein acts as a motor for the intracellular retrograde motility of vesicles and organelles along microtubules. May play a role in changing or maintaining the spatial distribution of cytoskeletal structures.</text>
</comment>
<dbReference type="InterPro" id="IPR037177">
    <property type="entry name" value="DLC_sf"/>
</dbReference>
<dbReference type="SMART" id="SM01375">
    <property type="entry name" value="Dynein_light"/>
    <property type="match status" value="1"/>
</dbReference>
<dbReference type="GO" id="GO:0040001">
    <property type="term" value="P:establishment of mitotic spindle localization"/>
    <property type="evidence" value="ECO:0007669"/>
    <property type="project" value="EnsemblFungi"/>
</dbReference>
<dbReference type="FunFam" id="3.30.740.10:FF:000005">
    <property type="entry name" value="Dynein light chain"/>
    <property type="match status" value="1"/>
</dbReference>
<evidence type="ECO:0000256" key="12">
    <source>
        <dbReference type="ARBA" id="ARBA00023175"/>
    </source>
</evidence>
<dbReference type="GO" id="GO:0008574">
    <property type="term" value="F:plus-end-directed microtubule motor activity"/>
    <property type="evidence" value="ECO:0007669"/>
    <property type="project" value="EnsemblFungi"/>
</dbReference>
<sequence length="93" mass="10712">MTMQEPEHTPTLKASDLSEEIQTKIFELAQQSIVTCKIEKDIATFLKKELDQIYGPTWHVIVGRSFGSYVTHEQGYFIYFYIGDLAFLIFKSG</sequence>
<dbReference type="STRING" id="619300.G3AMS5"/>
<reference evidence="16 17" key="1">
    <citation type="journal article" date="2011" name="Proc. Natl. Acad. Sci. U.S.A.">
        <title>Comparative genomics of xylose-fermenting fungi for enhanced biofuel production.</title>
        <authorList>
            <person name="Wohlbach D.J."/>
            <person name="Kuo A."/>
            <person name="Sato T.K."/>
            <person name="Potts K.M."/>
            <person name="Salamov A.A."/>
            <person name="LaButti K.M."/>
            <person name="Sun H."/>
            <person name="Clum A."/>
            <person name="Pangilinan J.L."/>
            <person name="Lindquist E.A."/>
            <person name="Lucas S."/>
            <person name="Lapidus A."/>
            <person name="Jin M."/>
            <person name="Gunawan C."/>
            <person name="Balan V."/>
            <person name="Dale B.E."/>
            <person name="Jeffries T.W."/>
            <person name="Zinkel R."/>
            <person name="Barry K.W."/>
            <person name="Grigoriev I.V."/>
            <person name="Gasch A.P."/>
        </authorList>
    </citation>
    <scope>NUCLEOTIDE SEQUENCE [LARGE SCALE GENOMIC DNA]</scope>
    <source>
        <strain evidence="17">NRRL Y-27907 / 11-Y1</strain>
    </source>
</reference>
<dbReference type="HOGENOM" id="CLU_070944_4_0_1"/>
<evidence type="ECO:0000256" key="2">
    <source>
        <dbReference type="ARBA" id="ARBA00004567"/>
    </source>
</evidence>
<dbReference type="InterPro" id="IPR001372">
    <property type="entry name" value="Dynein_light_chain_typ-1/2"/>
</dbReference>
<dbReference type="SUPFAM" id="SSF54648">
    <property type="entry name" value="DLC"/>
    <property type="match status" value="1"/>
</dbReference>
<protein>
    <recommendedName>
        <fullName evidence="15">Dynein light chain</fullName>
    </recommendedName>
</protein>
<accession>G3AMS5</accession>
<evidence type="ECO:0000256" key="14">
    <source>
        <dbReference type="ARBA" id="ARBA00023242"/>
    </source>
</evidence>
<dbReference type="GO" id="GO:0045505">
    <property type="term" value="F:dynein intermediate chain binding"/>
    <property type="evidence" value="ECO:0007669"/>
    <property type="project" value="TreeGrafter"/>
</dbReference>
<dbReference type="GO" id="GO:0030473">
    <property type="term" value="P:nuclear migration along microtubule"/>
    <property type="evidence" value="ECO:0007669"/>
    <property type="project" value="EnsemblFungi"/>
</dbReference>
<dbReference type="PROSITE" id="PS01239">
    <property type="entry name" value="DYNEIN_LIGHT_1"/>
    <property type="match status" value="1"/>
</dbReference>
<dbReference type="GeneID" id="18870904"/>
<dbReference type="GO" id="GO:1990429">
    <property type="term" value="C:peroxisomal importomer complex"/>
    <property type="evidence" value="ECO:0007669"/>
    <property type="project" value="EnsemblFungi"/>
</dbReference>
<dbReference type="KEGG" id="spaa:SPAPADRAFT_151749"/>
<dbReference type="GO" id="GO:0005868">
    <property type="term" value="C:cytoplasmic dynein complex"/>
    <property type="evidence" value="ECO:0007669"/>
    <property type="project" value="EnsemblFungi"/>
</dbReference>
<dbReference type="Gene3D" id="3.30.740.10">
    <property type="entry name" value="Protein Inhibitor Of Neuronal Nitric Oxide Synthase"/>
    <property type="match status" value="1"/>
</dbReference>
<keyword evidence="7" id="KW-0509">mRNA transport</keyword>
<evidence type="ECO:0000313" key="16">
    <source>
        <dbReference type="EMBL" id="EGW33519.1"/>
    </source>
</evidence>
<keyword evidence="8" id="KW-0653">Protein transport</keyword>
<dbReference type="FunCoup" id="G3AMS5">
    <property type="interactions" value="683"/>
</dbReference>
<comment type="subunit">
    <text evidence="15">Cytoplasmic dynein consists of two catalytic heavy chains (HCs) and a number of non-catalytic subunits which present intermediate chains (ICs), light intermediate chains (LICs) and light chains (LCs).</text>
</comment>
<gene>
    <name evidence="16" type="ORF">SPAPADRAFT_151749</name>
</gene>
<keyword evidence="12 15" id="KW-0505">Motor protein</keyword>
<evidence type="ECO:0000256" key="9">
    <source>
        <dbReference type="ARBA" id="ARBA00023010"/>
    </source>
</evidence>
<dbReference type="InParanoid" id="G3AMS5"/>
<keyword evidence="17" id="KW-1185">Reference proteome</keyword>
<dbReference type="Proteomes" id="UP000000709">
    <property type="component" value="Unassembled WGS sequence"/>
</dbReference>
<keyword evidence="5 15" id="KW-0963">Cytoplasm</keyword>
<keyword evidence="13 15" id="KW-0206">Cytoskeleton</keyword>
<dbReference type="EMBL" id="GL996501">
    <property type="protein sequence ID" value="EGW33519.1"/>
    <property type="molecule type" value="Genomic_DNA"/>
</dbReference>
<evidence type="ECO:0000256" key="7">
    <source>
        <dbReference type="ARBA" id="ARBA00022816"/>
    </source>
</evidence>
<evidence type="ECO:0000256" key="13">
    <source>
        <dbReference type="ARBA" id="ARBA00023212"/>
    </source>
</evidence>
<organism evidence="17">
    <name type="scientific">Spathaspora passalidarum (strain NRRL Y-27907 / 11-Y1)</name>
    <dbReference type="NCBI Taxonomy" id="619300"/>
    <lineage>
        <taxon>Eukaryota</taxon>
        <taxon>Fungi</taxon>
        <taxon>Dikarya</taxon>
        <taxon>Ascomycota</taxon>
        <taxon>Saccharomycotina</taxon>
        <taxon>Pichiomycetes</taxon>
        <taxon>Debaryomycetaceae</taxon>
        <taxon>Spathaspora</taxon>
    </lineage>
</organism>
<dbReference type="InterPro" id="IPR019763">
    <property type="entry name" value="Dynein_light_1/2_CS"/>
</dbReference>
<keyword evidence="4 15" id="KW-0813">Transport</keyword>
<proteinExistence type="inferred from homology"/>
<dbReference type="GO" id="GO:0005643">
    <property type="term" value="C:nuclear pore"/>
    <property type="evidence" value="ECO:0007669"/>
    <property type="project" value="UniProtKB-SubCell"/>
</dbReference>